<comment type="function">
    <text evidence="12">Involved in the biosynthesis of lipid A, a phosphorylated glycolipid that in bacteria anchors the lipopolysaccharide to the outer membrane of the cell. Lipid A-like molecules in plants may serve as structural components of the outer membranes of mitochondria and/or chloroplasts, or may be involved in signal transduction or plant defense responses.</text>
</comment>
<dbReference type="InterPro" id="IPR015870">
    <property type="entry name" value="UDP-acyl_N-AcGlcN_deAcase_N"/>
</dbReference>
<dbReference type="Gene3D" id="3.30.230.20">
    <property type="entry name" value="lpxc deacetylase, domain 1"/>
    <property type="match status" value="1"/>
</dbReference>
<keyword evidence="7" id="KW-0479">Metal-binding</keyword>
<dbReference type="PANTHER" id="PTHR33694">
    <property type="entry name" value="UDP-3-O-ACYL-N-ACETYLGLUCOSAMINE DEACETYLASE 1, MITOCHONDRIAL-RELATED"/>
    <property type="match status" value="1"/>
</dbReference>
<dbReference type="FunCoup" id="A0A200QP15">
    <property type="interactions" value="3"/>
</dbReference>
<dbReference type="AlphaFoldDB" id="A0A200QP15"/>
<dbReference type="InterPro" id="IPR011334">
    <property type="entry name" value="UDP-acyl_GlcNac_deAcase_C"/>
</dbReference>
<accession>A0A200QP15</accession>
<evidence type="ECO:0000313" key="13">
    <source>
        <dbReference type="EMBL" id="OVA12165.1"/>
    </source>
</evidence>
<dbReference type="Gene3D" id="3.30.1700.10">
    <property type="entry name" value="lpxc deacetylase, domain 2"/>
    <property type="match status" value="1"/>
</dbReference>
<evidence type="ECO:0000256" key="2">
    <source>
        <dbReference type="ARBA" id="ARBA00005002"/>
    </source>
</evidence>
<evidence type="ECO:0000313" key="14">
    <source>
        <dbReference type="Proteomes" id="UP000195402"/>
    </source>
</evidence>
<dbReference type="SUPFAM" id="SSF54211">
    <property type="entry name" value="Ribosomal protein S5 domain 2-like"/>
    <property type="match status" value="2"/>
</dbReference>
<evidence type="ECO:0000256" key="10">
    <source>
        <dbReference type="ARBA" id="ARBA00023098"/>
    </source>
</evidence>
<reference evidence="13 14" key="1">
    <citation type="journal article" date="2017" name="Mol. Plant">
        <title>The Genome of Medicinal Plant Macleaya cordata Provides New Insights into Benzylisoquinoline Alkaloids Metabolism.</title>
        <authorList>
            <person name="Liu X."/>
            <person name="Liu Y."/>
            <person name="Huang P."/>
            <person name="Ma Y."/>
            <person name="Qing Z."/>
            <person name="Tang Q."/>
            <person name="Cao H."/>
            <person name="Cheng P."/>
            <person name="Zheng Y."/>
            <person name="Yuan Z."/>
            <person name="Zhou Y."/>
            <person name="Liu J."/>
            <person name="Tang Z."/>
            <person name="Zhuo Y."/>
            <person name="Zhang Y."/>
            <person name="Yu L."/>
            <person name="Huang J."/>
            <person name="Yang P."/>
            <person name="Peng Q."/>
            <person name="Zhang J."/>
            <person name="Jiang W."/>
            <person name="Zhang Z."/>
            <person name="Lin K."/>
            <person name="Ro D.K."/>
            <person name="Chen X."/>
            <person name="Xiong X."/>
            <person name="Shang Y."/>
            <person name="Huang S."/>
            <person name="Zeng J."/>
        </authorList>
    </citation>
    <scope>NUCLEOTIDE SEQUENCE [LARGE SCALE GENOMIC DNA]</scope>
    <source>
        <strain evidence="14">cv. BLH2017</strain>
        <tissue evidence="13">Root</tissue>
    </source>
</reference>
<comment type="similarity">
    <text evidence="3">Belongs to the LpxC family.</text>
</comment>
<dbReference type="Proteomes" id="UP000195402">
    <property type="component" value="Unassembled WGS sequence"/>
</dbReference>
<dbReference type="Pfam" id="PF03331">
    <property type="entry name" value="LpxC"/>
    <property type="match status" value="1"/>
</dbReference>
<evidence type="ECO:0000256" key="9">
    <source>
        <dbReference type="ARBA" id="ARBA00022833"/>
    </source>
</evidence>
<dbReference type="PANTHER" id="PTHR33694:SF1">
    <property type="entry name" value="UDP-3-O-ACYL-N-ACETYLGLUCOSAMINE DEACETYLASE 1, MITOCHONDRIAL-RELATED"/>
    <property type="match status" value="1"/>
</dbReference>
<evidence type="ECO:0000256" key="4">
    <source>
        <dbReference type="ARBA" id="ARBA00012745"/>
    </source>
</evidence>
<keyword evidence="8" id="KW-0378">Hydrolase</keyword>
<dbReference type="STRING" id="56857.A0A200QP15"/>
<dbReference type="GO" id="GO:0046872">
    <property type="term" value="F:metal ion binding"/>
    <property type="evidence" value="ECO:0007669"/>
    <property type="project" value="UniProtKB-KW"/>
</dbReference>
<dbReference type="GO" id="GO:0005739">
    <property type="term" value="C:mitochondrion"/>
    <property type="evidence" value="ECO:0007669"/>
    <property type="project" value="UniProtKB-ARBA"/>
</dbReference>
<name>A0A200QP15_MACCD</name>
<dbReference type="GO" id="GO:0016020">
    <property type="term" value="C:membrane"/>
    <property type="evidence" value="ECO:0007669"/>
    <property type="project" value="GOC"/>
</dbReference>
<dbReference type="GO" id="GO:2001289">
    <property type="term" value="P:lipid X metabolic process"/>
    <property type="evidence" value="ECO:0007669"/>
    <property type="project" value="UniProtKB-ARBA"/>
</dbReference>
<comment type="pathway">
    <text evidence="2">Glycolipid biosynthesis; lipid IV(A) biosynthesis; lipid IV(A) from (3R)-3-hydroxytetradecanoyl-[acyl-carrier-protein] and UDP-N-acetyl-alpha-D-glucosamine: step 2/6.</text>
</comment>
<dbReference type="InterPro" id="IPR004463">
    <property type="entry name" value="UDP-acyl_GlcNac_deAcase"/>
</dbReference>
<evidence type="ECO:0000256" key="3">
    <source>
        <dbReference type="ARBA" id="ARBA00006170"/>
    </source>
</evidence>
<dbReference type="UniPathway" id="UPA00359">
    <property type="reaction ID" value="UER00478"/>
</dbReference>
<gene>
    <name evidence="13" type="ORF">BVC80_1775g4</name>
</gene>
<dbReference type="GO" id="GO:0103117">
    <property type="term" value="F:UDP-3-O-acyl-N-acetylglucosamine deacetylase activity"/>
    <property type="evidence" value="ECO:0007669"/>
    <property type="project" value="UniProtKB-EC"/>
</dbReference>
<organism evidence="13 14">
    <name type="scientific">Macleaya cordata</name>
    <name type="common">Five-seeded plume-poppy</name>
    <name type="synonym">Bocconia cordata</name>
    <dbReference type="NCBI Taxonomy" id="56857"/>
    <lineage>
        <taxon>Eukaryota</taxon>
        <taxon>Viridiplantae</taxon>
        <taxon>Streptophyta</taxon>
        <taxon>Embryophyta</taxon>
        <taxon>Tracheophyta</taxon>
        <taxon>Spermatophyta</taxon>
        <taxon>Magnoliopsida</taxon>
        <taxon>Ranunculales</taxon>
        <taxon>Papaveraceae</taxon>
        <taxon>Papaveroideae</taxon>
        <taxon>Macleaya</taxon>
    </lineage>
</organism>
<dbReference type="EMBL" id="MVGT01001414">
    <property type="protein sequence ID" value="OVA12165.1"/>
    <property type="molecule type" value="Genomic_DNA"/>
</dbReference>
<comment type="caution">
    <text evidence="13">The sequence shown here is derived from an EMBL/GenBank/DDBJ whole genome shotgun (WGS) entry which is preliminary data.</text>
</comment>
<evidence type="ECO:0000256" key="6">
    <source>
        <dbReference type="ARBA" id="ARBA00022556"/>
    </source>
</evidence>
<comment type="cofactor">
    <cofactor evidence="1">
        <name>Zn(2+)</name>
        <dbReference type="ChEBI" id="CHEBI:29105"/>
    </cofactor>
</comment>
<evidence type="ECO:0000256" key="7">
    <source>
        <dbReference type="ARBA" id="ARBA00022723"/>
    </source>
</evidence>
<dbReference type="GO" id="GO:0009245">
    <property type="term" value="P:lipid A biosynthetic process"/>
    <property type="evidence" value="ECO:0007669"/>
    <property type="project" value="UniProtKB-KW"/>
</dbReference>
<dbReference type="OMA" id="TEPITAW"/>
<proteinExistence type="inferred from homology"/>
<evidence type="ECO:0000256" key="1">
    <source>
        <dbReference type="ARBA" id="ARBA00001947"/>
    </source>
</evidence>
<keyword evidence="10" id="KW-0443">Lipid metabolism</keyword>
<comment type="catalytic activity">
    <reaction evidence="11">
        <text>a UDP-3-O-[(3R)-3-hydroxyacyl]-N-acetyl-alpha-D-glucosamine + H2O = a UDP-3-O-[(3R)-3-hydroxyacyl]-alpha-D-glucosamine + acetate</text>
        <dbReference type="Rhea" id="RHEA:67816"/>
        <dbReference type="ChEBI" id="CHEBI:15377"/>
        <dbReference type="ChEBI" id="CHEBI:30089"/>
        <dbReference type="ChEBI" id="CHEBI:137740"/>
        <dbReference type="ChEBI" id="CHEBI:173225"/>
        <dbReference type="EC" id="3.5.1.108"/>
    </reaction>
</comment>
<sequence>MSRSSILKNALRASTSISWKPTGKLQQTLTSEIEKSGKTLHSGASSTVRLFPAMAGEGRFFVCGDRRTRIPASIDFVTESVLCTTLCNRDGAKVRTVEHLLSALEASGVDNCRIEVVGADEVPLLDGSAKEWVEAIEKAGLSVSKDYNGNSMEKLAPFLNEPVHVWRNDSFVAAFPSPKVSISYGIYFPQVPAIGCQWFSSVPMDDSFYMKEIASSRTFCIYEELEGGASTKVEALKFGAAIDGVEGDKGIMGRQSL</sequence>
<evidence type="ECO:0000256" key="12">
    <source>
        <dbReference type="ARBA" id="ARBA00024987"/>
    </source>
</evidence>
<keyword evidence="9" id="KW-0862">Zinc</keyword>
<evidence type="ECO:0000256" key="5">
    <source>
        <dbReference type="ARBA" id="ARBA00022516"/>
    </source>
</evidence>
<dbReference type="EC" id="3.5.1.108" evidence="4"/>
<dbReference type="InParanoid" id="A0A200QP15"/>
<dbReference type="InterPro" id="IPR020568">
    <property type="entry name" value="Ribosomal_Su5_D2-typ_SF"/>
</dbReference>
<evidence type="ECO:0000256" key="8">
    <source>
        <dbReference type="ARBA" id="ARBA00022801"/>
    </source>
</evidence>
<evidence type="ECO:0000256" key="11">
    <source>
        <dbReference type="ARBA" id="ARBA00024535"/>
    </source>
</evidence>
<keyword evidence="14" id="KW-1185">Reference proteome</keyword>
<keyword evidence="5" id="KW-0444">Lipid biosynthesis</keyword>
<protein>
    <recommendedName>
        <fullName evidence="4">UDP-3-O-acyl-N-acetylglucosamine deacetylase</fullName>
        <ecNumber evidence="4">3.5.1.108</ecNumber>
    </recommendedName>
</protein>
<dbReference type="OrthoDB" id="10265200at2759"/>
<keyword evidence="6" id="KW-0441">Lipid A biosynthesis</keyword>